<gene>
    <name evidence="9" type="ORF">SAMN03080610_03176</name>
</gene>
<keyword evidence="3" id="KW-0540">Nuclease</keyword>
<keyword evidence="2" id="KW-1277">Toxin-antitoxin system</keyword>
<keyword evidence="10" id="KW-1185">Reference proteome</keyword>
<dbReference type="OrthoDB" id="9800524at2"/>
<evidence type="ECO:0000256" key="6">
    <source>
        <dbReference type="ARBA" id="ARBA00022842"/>
    </source>
</evidence>
<dbReference type="STRING" id="1120955.SAMN03080610_03176"/>
<dbReference type="InterPro" id="IPR050556">
    <property type="entry name" value="Type_II_TA_system_RNase"/>
</dbReference>
<keyword evidence="6" id="KW-0460">Magnesium</keyword>
<dbReference type="InterPro" id="IPR029060">
    <property type="entry name" value="PIN-like_dom_sf"/>
</dbReference>
<dbReference type="PANTHER" id="PTHR33653">
    <property type="entry name" value="RIBONUCLEASE VAPC2"/>
    <property type="match status" value="1"/>
</dbReference>
<evidence type="ECO:0000259" key="8">
    <source>
        <dbReference type="Pfam" id="PF01850"/>
    </source>
</evidence>
<evidence type="ECO:0000313" key="9">
    <source>
        <dbReference type="EMBL" id="SCZ44336.1"/>
    </source>
</evidence>
<feature type="domain" description="PIN" evidence="8">
    <location>
        <begin position="5"/>
        <end position="123"/>
    </location>
</feature>
<dbReference type="GO" id="GO:0046872">
    <property type="term" value="F:metal ion binding"/>
    <property type="evidence" value="ECO:0007669"/>
    <property type="project" value="UniProtKB-KW"/>
</dbReference>
<organism evidence="9 10">
    <name type="scientific">Afifella marina DSM 2698</name>
    <dbReference type="NCBI Taxonomy" id="1120955"/>
    <lineage>
        <taxon>Bacteria</taxon>
        <taxon>Pseudomonadati</taxon>
        <taxon>Pseudomonadota</taxon>
        <taxon>Alphaproteobacteria</taxon>
        <taxon>Hyphomicrobiales</taxon>
        <taxon>Afifellaceae</taxon>
        <taxon>Afifella</taxon>
    </lineage>
</organism>
<dbReference type="Gene3D" id="3.40.50.1010">
    <property type="entry name" value="5'-nuclease"/>
    <property type="match status" value="1"/>
</dbReference>
<dbReference type="InterPro" id="IPR002716">
    <property type="entry name" value="PIN_dom"/>
</dbReference>
<evidence type="ECO:0000256" key="4">
    <source>
        <dbReference type="ARBA" id="ARBA00022723"/>
    </source>
</evidence>
<dbReference type="GO" id="GO:0004518">
    <property type="term" value="F:nuclease activity"/>
    <property type="evidence" value="ECO:0007669"/>
    <property type="project" value="UniProtKB-KW"/>
</dbReference>
<evidence type="ECO:0000256" key="5">
    <source>
        <dbReference type="ARBA" id="ARBA00022801"/>
    </source>
</evidence>
<dbReference type="GO" id="GO:0016787">
    <property type="term" value="F:hydrolase activity"/>
    <property type="evidence" value="ECO:0007669"/>
    <property type="project" value="UniProtKB-KW"/>
</dbReference>
<evidence type="ECO:0000256" key="2">
    <source>
        <dbReference type="ARBA" id="ARBA00022649"/>
    </source>
</evidence>
<dbReference type="SUPFAM" id="SSF88723">
    <property type="entry name" value="PIN domain-like"/>
    <property type="match status" value="1"/>
</dbReference>
<evidence type="ECO:0000256" key="3">
    <source>
        <dbReference type="ARBA" id="ARBA00022722"/>
    </source>
</evidence>
<dbReference type="EMBL" id="FMVW01000009">
    <property type="protein sequence ID" value="SCZ44336.1"/>
    <property type="molecule type" value="Genomic_DNA"/>
</dbReference>
<keyword evidence="5" id="KW-0378">Hydrolase</keyword>
<sequence>MRDTLVDTNVLLDISEANQVWFGWSSMALRDAANRGELVVNPVVYSELASGYARREELEAMLMHASIRKEELPWDAAFMAGLVYRTYRGKGGERTRPLPDFYIGAHASVRGYRLLTRDRGYYRGYFPTIEIISPDTHP</sequence>
<evidence type="ECO:0000256" key="7">
    <source>
        <dbReference type="ARBA" id="ARBA00038093"/>
    </source>
</evidence>
<protein>
    <recommendedName>
        <fullName evidence="8">PIN domain-containing protein</fullName>
    </recommendedName>
</protein>
<name>A0A1G5P483_AFIMA</name>
<keyword evidence="4" id="KW-0479">Metal-binding</keyword>
<dbReference type="RefSeq" id="WP_092815534.1">
    <property type="nucleotide sequence ID" value="NZ_FMVW01000009.1"/>
</dbReference>
<dbReference type="Proteomes" id="UP000199347">
    <property type="component" value="Unassembled WGS sequence"/>
</dbReference>
<dbReference type="PANTHER" id="PTHR33653:SF1">
    <property type="entry name" value="RIBONUCLEASE VAPC2"/>
    <property type="match status" value="1"/>
</dbReference>
<dbReference type="AlphaFoldDB" id="A0A1G5P483"/>
<proteinExistence type="inferred from homology"/>
<evidence type="ECO:0000313" key="10">
    <source>
        <dbReference type="Proteomes" id="UP000199347"/>
    </source>
</evidence>
<comment type="cofactor">
    <cofactor evidence="1">
        <name>Mg(2+)</name>
        <dbReference type="ChEBI" id="CHEBI:18420"/>
    </cofactor>
</comment>
<accession>A0A1G5P483</accession>
<comment type="similarity">
    <text evidence="7">Belongs to the PINc/VapC protein family.</text>
</comment>
<dbReference type="Pfam" id="PF01850">
    <property type="entry name" value="PIN"/>
    <property type="match status" value="1"/>
</dbReference>
<reference evidence="9 10" key="1">
    <citation type="submission" date="2016-10" db="EMBL/GenBank/DDBJ databases">
        <authorList>
            <person name="de Groot N.N."/>
        </authorList>
    </citation>
    <scope>NUCLEOTIDE SEQUENCE [LARGE SCALE GENOMIC DNA]</scope>
    <source>
        <strain evidence="9 10">DSM 2698</strain>
    </source>
</reference>
<evidence type="ECO:0000256" key="1">
    <source>
        <dbReference type="ARBA" id="ARBA00001946"/>
    </source>
</evidence>